<dbReference type="Gene3D" id="3.30.565.10">
    <property type="entry name" value="Histidine kinase-like ATPase, C-terminal domain"/>
    <property type="match status" value="1"/>
</dbReference>
<dbReference type="SMART" id="SM00387">
    <property type="entry name" value="HATPase_c"/>
    <property type="match status" value="1"/>
</dbReference>
<keyword evidence="9" id="KW-0408">Iron</keyword>
<feature type="domain" description="GAF" evidence="11">
    <location>
        <begin position="221"/>
        <end position="378"/>
    </location>
</feature>
<evidence type="ECO:0000256" key="7">
    <source>
        <dbReference type="ARBA" id="ARBA00022777"/>
    </source>
</evidence>
<dbReference type="EMBL" id="BMUB01000001">
    <property type="protein sequence ID" value="GGU58169.1"/>
    <property type="molecule type" value="Genomic_DNA"/>
</dbReference>
<dbReference type="GO" id="GO:0019825">
    <property type="term" value="F:oxygen binding"/>
    <property type="evidence" value="ECO:0007669"/>
    <property type="project" value="UniProtKB-ARBA"/>
</dbReference>
<name>A0A8H9LNM9_KITAU</name>
<comment type="cofactor">
    <cofactor evidence="2">
        <name>heme</name>
        <dbReference type="ChEBI" id="CHEBI:30413"/>
    </cofactor>
</comment>
<keyword evidence="7 13" id="KW-0418">Kinase</keyword>
<keyword evidence="5" id="KW-0808">Transferase</keyword>
<comment type="caution">
    <text evidence="13">The sequence shown here is derived from an EMBL/GenBank/DDBJ whole genome shotgun (WGS) entry which is preliminary data.</text>
</comment>
<evidence type="ECO:0000256" key="5">
    <source>
        <dbReference type="ARBA" id="ARBA00022679"/>
    </source>
</evidence>
<dbReference type="GO" id="GO:0046983">
    <property type="term" value="F:protein dimerization activity"/>
    <property type="evidence" value="ECO:0007669"/>
    <property type="project" value="InterPro"/>
</dbReference>
<sequence length="581" mass="60893">MGGGDGSAAGGGARMPRLRLDELLEELQWRIDAARGTQNRVHNLLEAVLAVGRELDLAQALHRIVEAAVDLVDARYGALGVIGPDGHSLSQFLTVGLSDEEMAGIGAPPSGRGILGELIHHPRPLRCPVLSDHPASVGFPPDHPPMHTFLGVPVRVRGEVFGNLYLTDKRGGLDFDEDDEAVIATLAVAAGVAIDNARLYEEAQLRQRWLRASTEITRSLLSGAPRLEVVELIAHRAREIAGAELADVSVALAGPQERAEELAVEVALGAEPSARLGVTVPVDGTLSGAAYASGSPVTSDELACDARFAAGPAGRFDGLGPAVAVPLGTGTGYGRGVLLLARARGEAAFGPEETGPLLGFADQAALALELAERRRDAEQLNLLEDRDRIARDLHDLAIQRLFATGMTLQSAGRLIDSPAAADRVARAVADLDETIKIIRSTIFGLRAHSEPDRGLRARATRVVTEAQGPLGLAPRLSMEGLLDTDVPQELAEHVVAVLAEALSNAARHARATRVEVTLRALAGRLVLSVADDGVGIPEGGRRSGLRNLAERAERVGGALTLGPADGEGGGTRLVWEAPLGS</sequence>
<evidence type="ECO:0000256" key="10">
    <source>
        <dbReference type="ARBA" id="ARBA00023012"/>
    </source>
</evidence>
<reference evidence="13" key="2">
    <citation type="submission" date="2020-09" db="EMBL/GenBank/DDBJ databases">
        <authorList>
            <person name="Sun Q."/>
            <person name="Ohkuma M."/>
        </authorList>
    </citation>
    <scope>NUCLEOTIDE SEQUENCE</scope>
    <source>
        <strain evidence="13">JCM 4434</strain>
    </source>
</reference>
<proteinExistence type="predicted"/>
<keyword evidence="10" id="KW-0902">Two-component regulatory system</keyword>
<dbReference type="Pfam" id="PF13185">
    <property type="entry name" value="GAF_2"/>
    <property type="match status" value="1"/>
</dbReference>
<evidence type="ECO:0000256" key="2">
    <source>
        <dbReference type="ARBA" id="ARBA00001971"/>
    </source>
</evidence>
<dbReference type="Proteomes" id="UP000610124">
    <property type="component" value="Unassembled WGS sequence"/>
</dbReference>
<dbReference type="Gene3D" id="1.20.5.1930">
    <property type="match status" value="1"/>
</dbReference>
<dbReference type="InterPro" id="IPR011712">
    <property type="entry name" value="Sig_transdc_His_kin_sub3_dim/P"/>
</dbReference>
<evidence type="ECO:0000256" key="8">
    <source>
        <dbReference type="ARBA" id="ARBA00022842"/>
    </source>
</evidence>
<dbReference type="GO" id="GO:0070483">
    <property type="term" value="P:detection of hypoxia"/>
    <property type="evidence" value="ECO:0007669"/>
    <property type="project" value="UniProtKB-ARBA"/>
</dbReference>
<dbReference type="Pfam" id="PF02518">
    <property type="entry name" value="HATPase_c"/>
    <property type="match status" value="1"/>
</dbReference>
<evidence type="ECO:0000259" key="12">
    <source>
        <dbReference type="SMART" id="SM00387"/>
    </source>
</evidence>
<evidence type="ECO:0000256" key="3">
    <source>
        <dbReference type="ARBA" id="ARBA00022490"/>
    </source>
</evidence>
<evidence type="ECO:0000313" key="14">
    <source>
        <dbReference type="Proteomes" id="UP000610124"/>
    </source>
</evidence>
<evidence type="ECO:0000313" key="13">
    <source>
        <dbReference type="EMBL" id="GGU58169.1"/>
    </source>
</evidence>
<dbReference type="GO" id="GO:0016020">
    <property type="term" value="C:membrane"/>
    <property type="evidence" value="ECO:0007669"/>
    <property type="project" value="InterPro"/>
</dbReference>
<keyword evidence="6" id="KW-0479">Metal-binding</keyword>
<dbReference type="InterPro" id="IPR003018">
    <property type="entry name" value="GAF"/>
</dbReference>
<dbReference type="InterPro" id="IPR029016">
    <property type="entry name" value="GAF-like_dom_sf"/>
</dbReference>
<dbReference type="InterPro" id="IPR036890">
    <property type="entry name" value="HATPase_C_sf"/>
</dbReference>
<protein>
    <submittedName>
        <fullName evidence="13">Histidine kinase</fullName>
    </submittedName>
</protein>
<keyword evidence="3" id="KW-0963">Cytoplasm</keyword>
<gene>
    <name evidence="13" type="ORF">GCM10010502_06020</name>
</gene>
<evidence type="ECO:0000256" key="4">
    <source>
        <dbReference type="ARBA" id="ARBA00022553"/>
    </source>
</evidence>
<keyword evidence="8" id="KW-0460">Magnesium</keyword>
<dbReference type="Pfam" id="PF13492">
    <property type="entry name" value="GAF_3"/>
    <property type="match status" value="1"/>
</dbReference>
<dbReference type="Pfam" id="PF07730">
    <property type="entry name" value="HisKA_3"/>
    <property type="match status" value="1"/>
</dbReference>
<reference evidence="13" key="1">
    <citation type="journal article" date="2014" name="Int. J. Syst. Evol. Microbiol.">
        <title>Complete genome sequence of Corynebacterium casei LMG S-19264T (=DSM 44701T), isolated from a smear-ripened cheese.</title>
        <authorList>
            <consortium name="US DOE Joint Genome Institute (JGI-PGF)"/>
            <person name="Walter F."/>
            <person name="Albersmeier A."/>
            <person name="Kalinowski J."/>
            <person name="Ruckert C."/>
        </authorList>
    </citation>
    <scope>NUCLEOTIDE SEQUENCE</scope>
    <source>
        <strain evidence="13">JCM 4434</strain>
    </source>
</reference>
<dbReference type="GO" id="GO:0005524">
    <property type="term" value="F:ATP binding"/>
    <property type="evidence" value="ECO:0007669"/>
    <property type="project" value="UniProtKB-ARBA"/>
</dbReference>
<dbReference type="GO" id="GO:0000287">
    <property type="term" value="F:magnesium ion binding"/>
    <property type="evidence" value="ECO:0007669"/>
    <property type="project" value="UniProtKB-ARBA"/>
</dbReference>
<dbReference type="GO" id="GO:0070025">
    <property type="term" value="F:carbon monoxide binding"/>
    <property type="evidence" value="ECO:0007669"/>
    <property type="project" value="UniProtKB-ARBA"/>
</dbReference>
<dbReference type="GO" id="GO:0019826">
    <property type="term" value="F:oxygen sensor activity"/>
    <property type="evidence" value="ECO:0007669"/>
    <property type="project" value="UniProtKB-ARBA"/>
</dbReference>
<dbReference type="FunFam" id="3.30.450.40:FF:000052">
    <property type="entry name" value="Oxygen sensor histidine kinase response regulator DevS/DosS"/>
    <property type="match status" value="1"/>
</dbReference>
<dbReference type="AlphaFoldDB" id="A0A8H9LNM9"/>
<dbReference type="PANTHER" id="PTHR24421">
    <property type="entry name" value="NITRATE/NITRITE SENSOR PROTEIN NARX-RELATED"/>
    <property type="match status" value="1"/>
</dbReference>
<evidence type="ECO:0000256" key="6">
    <source>
        <dbReference type="ARBA" id="ARBA00022723"/>
    </source>
</evidence>
<dbReference type="SMART" id="SM00065">
    <property type="entry name" value="GAF"/>
    <property type="match status" value="2"/>
</dbReference>
<feature type="domain" description="GAF" evidence="11">
    <location>
        <begin position="56"/>
        <end position="204"/>
    </location>
</feature>
<accession>A0A8H9LNM9</accession>
<dbReference type="CDD" id="cd16917">
    <property type="entry name" value="HATPase_UhpB-NarQ-NarX-like"/>
    <property type="match status" value="1"/>
</dbReference>
<evidence type="ECO:0000256" key="9">
    <source>
        <dbReference type="ARBA" id="ARBA00023004"/>
    </source>
</evidence>
<comment type="cofactor">
    <cofactor evidence="1">
        <name>Mg(2+)</name>
        <dbReference type="ChEBI" id="CHEBI:18420"/>
    </cofactor>
</comment>
<dbReference type="GO" id="GO:0070026">
    <property type="term" value="F:nitric oxide binding"/>
    <property type="evidence" value="ECO:0007669"/>
    <property type="project" value="UniProtKB-ARBA"/>
</dbReference>
<dbReference type="SUPFAM" id="SSF55874">
    <property type="entry name" value="ATPase domain of HSP90 chaperone/DNA topoisomerase II/histidine kinase"/>
    <property type="match status" value="1"/>
</dbReference>
<dbReference type="InterPro" id="IPR050482">
    <property type="entry name" value="Sensor_HK_TwoCompSys"/>
</dbReference>
<dbReference type="GO" id="GO:0020037">
    <property type="term" value="F:heme binding"/>
    <property type="evidence" value="ECO:0007669"/>
    <property type="project" value="UniProtKB-ARBA"/>
</dbReference>
<keyword evidence="4" id="KW-0597">Phosphoprotein</keyword>
<evidence type="ECO:0000256" key="1">
    <source>
        <dbReference type="ARBA" id="ARBA00001946"/>
    </source>
</evidence>
<dbReference type="SUPFAM" id="SSF55781">
    <property type="entry name" value="GAF domain-like"/>
    <property type="match status" value="2"/>
</dbReference>
<dbReference type="PANTHER" id="PTHR24421:SF56">
    <property type="entry name" value="OXYGEN SENSOR HISTIDINE KINASE RESPONSE REGULATOR DOST"/>
    <property type="match status" value="1"/>
</dbReference>
<dbReference type="Gene3D" id="3.30.450.40">
    <property type="match status" value="2"/>
</dbReference>
<dbReference type="InterPro" id="IPR003594">
    <property type="entry name" value="HATPase_dom"/>
</dbReference>
<feature type="domain" description="Histidine kinase/HSP90-like ATPase" evidence="12">
    <location>
        <begin position="489"/>
        <end position="581"/>
    </location>
</feature>
<evidence type="ECO:0000259" key="11">
    <source>
        <dbReference type="SMART" id="SM00065"/>
    </source>
</evidence>
<dbReference type="GO" id="GO:0000155">
    <property type="term" value="F:phosphorelay sensor kinase activity"/>
    <property type="evidence" value="ECO:0007669"/>
    <property type="project" value="InterPro"/>
</dbReference>
<organism evidence="13 14">
    <name type="scientific">Kitasatospora aureofaciens</name>
    <name type="common">Streptomyces aureofaciens</name>
    <dbReference type="NCBI Taxonomy" id="1894"/>
    <lineage>
        <taxon>Bacteria</taxon>
        <taxon>Bacillati</taxon>
        <taxon>Actinomycetota</taxon>
        <taxon>Actinomycetes</taxon>
        <taxon>Kitasatosporales</taxon>
        <taxon>Streptomycetaceae</taxon>
        <taxon>Kitasatospora</taxon>
    </lineage>
</organism>